<sequence length="377" mass="41764">MWSPMLDRFSALRQIWLISGLLWFIRCMYSCLYSAISLFFSSILRISTSFSFSSVFTFSSTSRDRTFAFSRDFRTAMLFRSRRLRYSSVPLSTTFCCVLRPTCGSILLCLLGVVPPPPDAPSAPGTPLGVAAPPPPAPGSPGYPLMVPMNWAPPEPPFASSCRRYSFGSTGSSLMLAESADEPTELFSSLEVLPYAAPPGLLELERLGGGRLDERVRHRTVGAADRHHLGEDAERFRVAELVVDQVLQIERDLLGRELVQLGLGVLDLLQHLLGQEVTVGEQPAGRTVGGGVLTELHLLLGLNLLLLLLLDLLLLDLLLLDLLVLLLLLLLLLLHRQRVLINRGRSDFLAPHSLPSQSRDKGRYCPNEESEKERYIT</sequence>
<protein>
    <submittedName>
        <fullName evidence="3">Uncharacterized protein</fullName>
    </submittedName>
</protein>
<accession>A0A8W7P0Z0</accession>
<evidence type="ECO:0000313" key="3">
    <source>
        <dbReference type="EnsemblMetazoa" id="ACOM023081-PA.1"/>
    </source>
</evidence>
<dbReference type="Proteomes" id="UP000075882">
    <property type="component" value="Unassembled WGS sequence"/>
</dbReference>
<keyword evidence="2" id="KW-0812">Transmembrane</keyword>
<keyword evidence="2" id="KW-1133">Transmembrane helix</keyword>
<name>A0A8W7P0Z0_ANOCL</name>
<dbReference type="EnsemblMetazoa" id="ACOM023081-RA">
    <property type="protein sequence ID" value="ACOM023081-PA.1"/>
    <property type="gene ID" value="ACOM023081"/>
</dbReference>
<feature type="region of interest" description="Disordered" evidence="1">
    <location>
        <begin position="352"/>
        <end position="377"/>
    </location>
</feature>
<feature type="transmembrane region" description="Helical" evidence="2">
    <location>
        <begin position="304"/>
        <end position="334"/>
    </location>
</feature>
<keyword evidence="2" id="KW-0472">Membrane</keyword>
<proteinExistence type="predicted"/>
<evidence type="ECO:0000256" key="2">
    <source>
        <dbReference type="SAM" id="Phobius"/>
    </source>
</evidence>
<organism evidence="3">
    <name type="scientific">Anopheles coluzzii</name>
    <name type="common">African malaria mosquito</name>
    <dbReference type="NCBI Taxonomy" id="1518534"/>
    <lineage>
        <taxon>Eukaryota</taxon>
        <taxon>Metazoa</taxon>
        <taxon>Ecdysozoa</taxon>
        <taxon>Arthropoda</taxon>
        <taxon>Hexapoda</taxon>
        <taxon>Insecta</taxon>
        <taxon>Pterygota</taxon>
        <taxon>Neoptera</taxon>
        <taxon>Endopterygota</taxon>
        <taxon>Diptera</taxon>
        <taxon>Nematocera</taxon>
        <taxon>Culicoidea</taxon>
        <taxon>Culicidae</taxon>
        <taxon>Anophelinae</taxon>
        <taxon>Anopheles</taxon>
    </lineage>
</organism>
<reference evidence="3" key="1">
    <citation type="submission" date="2022-08" db="UniProtKB">
        <authorList>
            <consortium name="EnsemblMetazoa"/>
        </authorList>
    </citation>
    <scope>IDENTIFICATION</scope>
</reference>
<feature type="transmembrane region" description="Helical" evidence="2">
    <location>
        <begin position="21"/>
        <end position="44"/>
    </location>
</feature>
<evidence type="ECO:0000256" key="1">
    <source>
        <dbReference type="SAM" id="MobiDB-lite"/>
    </source>
</evidence>
<dbReference type="AlphaFoldDB" id="A0A8W7P0Z0"/>